<keyword evidence="4" id="KW-1185">Reference proteome</keyword>
<evidence type="ECO:0000313" key="3">
    <source>
        <dbReference type="EMBL" id="BCR93270.1"/>
    </source>
</evidence>
<feature type="compositionally biased region" description="Basic and acidic residues" evidence="1">
    <location>
        <begin position="29"/>
        <end position="47"/>
    </location>
</feature>
<protein>
    <submittedName>
        <fullName evidence="3">Uncharacterized protein</fullName>
    </submittedName>
</protein>
<feature type="region of interest" description="Disordered" evidence="1">
    <location>
        <begin position="29"/>
        <end position="53"/>
    </location>
</feature>
<evidence type="ECO:0000256" key="1">
    <source>
        <dbReference type="SAM" id="MobiDB-lite"/>
    </source>
</evidence>
<sequence>MENNRKDVILWTEDGRIEREREIGIGRREIADGRKHEREATEQERSDGLMPGLLPNGANHGNVTLRSFPISPVRFDDFSVRLVRLCFIHSSRHSLVVIVIVNIMTMGVVAPLLLPFRQIFVFPSRWHSVHMVS</sequence>
<name>A0A7R7VYX4_ASPKA</name>
<dbReference type="KEGG" id="aluc:AKAW2_10316A"/>
<accession>A0A7R7VYX4</accession>
<keyword evidence="2" id="KW-1133">Transmembrane helix</keyword>
<dbReference type="EMBL" id="AP024425">
    <property type="protein sequence ID" value="BCR93270.1"/>
    <property type="molecule type" value="Genomic_DNA"/>
</dbReference>
<dbReference type="AlphaFoldDB" id="A0A7R7VYX4"/>
<evidence type="ECO:0000256" key="2">
    <source>
        <dbReference type="SAM" id="Phobius"/>
    </source>
</evidence>
<dbReference type="GeneID" id="64954595"/>
<reference evidence="3" key="1">
    <citation type="submission" date="2021-01" db="EMBL/GenBank/DDBJ databases">
        <authorList>
            <consortium name="Aspergillus luchuensis mut. kawachii IFO 4304 genome sequencing consortium"/>
            <person name="Kazuki M."/>
            <person name="Futagami T."/>
        </authorList>
    </citation>
    <scope>NUCLEOTIDE SEQUENCE</scope>
    <source>
        <strain evidence="3">IFO 4308</strain>
    </source>
</reference>
<reference evidence="3" key="2">
    <citation type="submission" date="2021-02" db="EMBL/GenBank/DDBJ databases">
        <title>Aspergillus luchuensis mut. kawachii IFO 4304 genome sequence.</title>
        <authorList>
            <person name="Mori K."/>
            <person name="Kadooka C."/>
            <person name="Goto M."/>
            <person name="Futagami T."/>
        </authorList>
    </citation>
    <scope>NUCLEOTIDE SEQUENCE</scope>
    <source>
        <strain evidence="3">IFO 4308</strain>
    </source>
</reference>
<proteinExistence type="predicted"/>
<organism evidence="3 4">
    <name type="scientific">Aspergillus kawachii</name>
    <name type="common">White koji mold</name>
    <name type="synonym">Aspergillus awamori var. kawachi</name>
    <dbReference type="NCBI Taxonomy" id="1069201"/>
    <lineage>
        <taxon>Eukaryota</taxon>
        <taxon>Fungi</taxon>
        <taxon>Dikarya</taxon>
        <taxon>Ascomycota</taxon>
        <taxon>Pezizomycotina</taxon>
        <taxon>Eurotiomycetes</taxon>
        <taxon>Eurotiomycetidae</taxon>
        <taxon>Eurotiales</taxon>
        <taxon>Aspergillaceae</taxon>
        <taxon>Aspergillus</taxon>
        <taxon>Aspergillus subgen. Circumdati</taxon>
    </lineage>
</organism>
<feature type="transmembrane region" description="Helical" evidence="2">
    <location>
        <begin position="94"/>
        <end position="114"/>
    </location>
</feature>
<evidence type="ECO:0000313" key="4">
    <source>
        <dbReference type="Proteomes" id="UP000661280"/>
    </source>
</evidence>
<keyword evidence="2" id="KW-0472">Membrane</keyword>
<dbReference type="Proteomes" id="UP000661280">
    <property type="component" value="Chromosome 1"/>
</dbReference>
<dbReference type="RefSeq" id="XP_041537036.1">
    <property type="nucleotide sequence ID" value="XM_041685835.1"/>
</dbReference>
<gene>
    <name evidence="3" type="ORF">AKAW2_10316A</name>
</gene>
<keyword evidence="2" id="KW-0812">Transmembrane</keyword>